<protein>
    <recommendedName>
        <fullName evidence="6">Annexin</fullName>
    </recommendedName>
</protein>
<evidence type="ECO:0000256" key="1">
    <source>
        <dbReference type="ARBA" id="ARBA00007831"/>
    </source>
</evidence>
<sequence length="339" mass="37829">MLRLYPPSAFDAYKKEKKRFPASVDVVVEQIHAACDGVGTDDEKLVELIGSLSPNDRSLISLRYKELHGQSLRDLVKSETSGAFGYLLQLICFSLPEAEAYILFHALKGVGTSDHLLYSVLMGRTNEEIDLLKKAYFDMYDTPLTVAISGEISNDFLAVIMKALQEPLVEYKPQFHTKEKAAEDAELIYNAGEGKWGTDENGFIKVLLSSPPEHVRNIDAAYRAKYEHDLIHAIEKEFSGSDCAALSFFVRVNLNAWPFLAEHIESTMAGMGTDETALSAAIVRYHPYLSQIQAAYEKKYEKSLRDRIEAEVGEEYQKLLLKLLDPGCSISSLAEVASS</sequence>
<comment type="caution">
    <text evidence="4">The sequence shown here is derived from an EMBL/GenBank/DDBJ whole genome shotgun (WGS) entry which is preliminary data.</text>
</comment>
<evidence type="ECO:0000256" key="2">
    <source>
        <dbReference type="ARBA" id="ARBA00022737"/>
    </source>
</evidence>
<dbReference type="EMBL" id="CANTFL010001198">
    <property type="protein sequence ID" value="CAI5733420.1"/>
    <property type="molecule type" value="Genomic_DNA"/>
</dbReference>
<dbReference type="Proteomes" id="UP001162031">
    <property type="component" value="Unassembled WGS sequence"/>
</dbReference>
<dbReference type="PANTHER" id="PTHR10502">
    <property type="entry name" value="ANNEXIN"/>
    <property type="match status" value="1"/>
</dbReference>
<dbReference type="Gene3D" id="1.10.220.10">
    <property type="entry name" value="Annexin"/>
    <property type="match status" value="4"/>
</dbReference>
<keyword evidence="3" id="KW-0041">Annexin</keyword>
<dbReference type="GO" id="GO:0005886">
    <property type="term" value="C:plasma membrane"/>
    <property type="evidence" value="ECO:0007669"/>
    <property type="project" value="TreeGrafter"/>
</dbReference>
<dbReference type="SUPFAM" id="SSF47874">
    <property type="entry name" value="Annexin"/>
    <property type="match status" value="1"/>
</dbReference>
<dbReference type="InterPro" id="IPR018502">
    <property type="entry name" value="Annexin_repeat"/>
</dbReference>
<dbReference type="InterPro" id="IPR037104">
    <property type="entry name" value="Annexin_sf"/>
</dbReference>
<dbReference type="PANTHER" id="PTHR10502:SF102">
    <property type="entry name" value="ANNEXIN B11"/>
    <property type="match status" value="1"/>
</dbReference>
<dbReference type="GO" id="GO:0005737">
    <property type="term" value="C:cytoplasm"/>
    <property type="evidence" value="ECO:0007669"/>
    <property type="project" value="TreeGrafter"/>
</dbReference>
<accession>A0AAV0UD98</accession>
<dbReference type="GO" id="GO:0005544">
    <property type="term" value="F:calcium-dependent phospholipid binding"/>
    <property type="evidence" value="ECO:0007669"/>
    <property type="project" value="InterPro"/>
</dbReference>
<dbReference type="AlphaFoldDB" id="A0AAV0UD98"/>
<dbReference type="PROSITE" id="PS51897">
    <property type="entry name" value="ANNEXIN_2"/>
    <property type="match status" value="4"/>
</dbReference>
<dbReference type="SMART" id="SM00335">
    <property type="entry name" value="ANX"/>
    <property type="match status" value="4"/>
</dbReference>
<evidence type="ECO:0008006" key="6">
    <source>
        <dbReference type="Google" id="ProtNLM"/>
    </source>
</evidence>
<dbReference type="GO" id="GO:0001786">
    <property type="term" value="F:phosphatidylserine binding"/>
    <property type="evidence" value="ECO:0007669"/>
    <property type="project" value="TreeGrafter"/>
</dbReference>
<dbReference type="InterPro" id="IPR001464">
    <property type="entry name" value="Annexin"/>
</dbReference>
<reference evidence="4" key="1">
    <citation type="submission" date="2022-12" db="EMBL/GenBank/DDBJ databases">
        <authorList>
            <person name="Webb A."/>
        </authorList>
    </citation>
    <scope>NUCLEOTIDE SEQUENCE</scope>
    <source>
        <strain evidence="4">Hp1</strain>
    </source>
</reference>
<evidence type="ECO:0000313" key="4">
    <source>
        <dbReference type="EMBL" id="CAI5733420.1"/>
    </source>
</evidence>
<evidence type="ECO:0000256" key="3">
    <source>
        <dbReference type="ARBA" id="ARBA00023216"/>
    </source>
</evidence>
<evidence type="ECO:0000313" key="5">
    <source>
        <dbReference type="Proteomes" id="UP001162031"/>
    </source>
</evidence>
<dbReference type="PRINTS" id="PR00196">
    <property type="entry name" value="ANNEXIN"/>
</dbReference>
<dbReference type="GO" id="GO:0005509">
    <property type="term" value="F:calcium ion binding"/>
    <property type="evidence" value="ECO:0007669"/>
    <property type="project" value="InterPro"/>
</dbReference>
<organism evidence="4 5">
    <name type="scientific">Hyaloperonospora brassicae</name>
    <name type="common">Brassica downy mildew</name>
    <name type="synonym">Peronospora brassicae</name>
    <dbReference type="NCBI Taxonomy" id="162125"/>
    <lineage>
        <taxon>Eukaryota</taxon>
        <taxon>Sar</taxon>
        <taxon>Stramenopiles</taxon>
        <taxon>Oomycota</taxon>
        <taxon>Peronosporomycetes</taxon>
        <taxon>Peronosporales</taxon>
        <taxon>Peronosporaceae</taxon>
        <taxon>Hyaloperonospora</taxon>
    </lineage>
</organism>
<comment type="similarity">
    <text evidence="1">Belongs to the annexin family.</text>
</comment>
<keyword evidence="2" id="KW-0677">Repeat</keyword>
<dbReference type="Pfam" id="PF00191">
    <property type="entry name" value="Annexin"/>
    <property type="match status" value="4"/>
</dbReference>
<gene>
    <name evidence="4" type="ORF">HBR001_LOCUS5836</name>
</gene>
<name>A0AAV0UD98_HYABA</name>
<proteinExistence type="inferred from homology"/>
<keyword evidence="5" id="KW-1185">Reference proteome</keyword>